<sequence length="394" mass="44114">MTRKRRLAILVSAAILLGPVWASEKAEAGSTLSASVTISEQTELFDRPEEGGTPVGALAAFQSLEVDWTGREDPAQLGNWIRVKTWLGAKWIRDDASVLYGGYAEERKEVTLLNTVALYDGPDPARKTGASIGPQQLHVTGTVAYSPKYADTARQFSAGSGTWYRVKTWLGEKWIKDPAILEHVPVWKKSYAMKLTGDETAYPVPYETEGKGEKVAAGVVQVVAFGWEGKGPWSPYWYQIEWKGGTRWITPKHEALKYYRTMDKVLEIGPDVYYSDKPYSYATGEDRLLAPGTYQTVEATGEWVRLQSDDGPRWINLRALLDDPQQIVTTEEEVEVDAKTESYYFPVGGERLHGKGHYSEQKVRAYEKWTAADGTVWYNLAPGETEWVKAKPAE</sequence>
<evidence type="ECO:0000313" key="2">
    <source>
        <dbReference type="EMBL" id="MBD2866424.1"/>
    </source>
</evidence>
<evidence type="ECO:0000313" key="3">
    <source>
        <dbReference type="Proteomes" id="UP000639396"/>
    </source>
</evidence>
<accession>A0A927CFB4</accession>
<dbReference type="AlphaFoldDB" id="A0A927CFB4"/>
<feature type="signal peptide" evidence="1">
    <location>
        <begin position="1"/>
        <end position="22"/>
    </location>
</feature>
<organism evidence="2 3">
    <name type="scientific">Paenibacillus oceani</name>
    <dbReference type="NCBI Taxonomy" id="2772510"/>
    <lineage>
        <taxon>Bacteria</taxon>
        <taxon>Bacillati</taxon>
        <taxon>Bacillota</taxon>
        <taxon>Bacilli</taxon>
        <taxon>Bacillales</taxon>
        <taxon>Paenibacillaceae</taxon>
        <taxon>Paenibacillus</taxon>
    </lineage>
</organism>
<gene>
    <name evidence="2" type="ORF">IDH45_31075</name>
</gene>
<reference evidence="2" key="1">
    <citation type="submission" date="2020-09" db="EMBL/GenBank/DDBJ databases">
        <title>A novel bacterium of genus Paenibacillus, isolated from South China Sea.</title>
        <authorList>
            <person name="Huang H."/>
            <person name="Mo K."/>
            <person name="Hu Y."/>
        </authorList>
    </citation>
    <scope>NUCLEOTIDE SEQUENCE</scope>
    <source>
        <strain evidence="2">IB182363</strain>
    </source>
</reference>
<dbReference type="Proteomes" id="UP000639396">
    <property type="component" value="Unassembled WGS sequence"/>
</dbReference>
<feature type="chain" id="PRO_5036828909" evidence="1">
    <location>
        <begin position="23"/>
        <end position="394"/>
    </location>
</feature>
<proteinExistence type="predicted"/>
<keyword evidence="3" id="KW-1185">Reference proteome</keyword>
<dbReference type="RefSeq" id="WP_190932037.1">
    <property type="nucleotide sequence ID" value="NZ_JACXJA010000058.1"/>
</dbReference>
<evidence type="ECO:0000256" key="1">
    <source>
        <dbReference type="SAM" id="SignalP"/>
    </source>
</evidence>
<protein>
    <submittedName>
        <fullName evidence="2">Uncharacterized protein</fullName>
    </submittedName>
</protein>
<name>A0A927CFB4_9BACL</name>
<comment type="caution">
    <text evidence="2">The sequence shown here is derived from an EMBL/GenBank/DDBJ whole genome shotgun (WGS) entry which is preliminary data.</text>
</comment>
<keyword evidence="1" id="KW-0732">Signal</keyword>
<dbReference type="EMBL" id="JACXJA010000058">
    <property type="protein sequence ID" value="MBD2866424.1"/>
    <property type="molecule type" value="Genomic_DNA"/>
</dbReference>